<evidence type="ECO:0000313" key="6">
    <source>
        <dbReference type="EMBL" id="SLM17731.1"/>
    </source>
</evidence>
<dbReference type="InterPro" id="IPR003593">
    <property type="entry name" value="AAA+_ATPase"/>
</dbReference>
<protein>
    <recommendedName>
        <fullName evidence="5">ABC transporter domain-containing protein</fullName>
    </recommendedName>
</protein>
<dbReference type="FunFam" id="3.40.50.300:FF:000032">
    <property type="entry name" value="Export ABC transporter ATP-binding protein"/>
    <property type="match status" value="1"/>
</dbReference>
<dbReference type="InterPro" id="IPR015854">
    <property type="entry name" value="ABC_transpr_LolD-like"/>
</dbReference>
<evidence type="ECO:0000256" key="3">
    <source>
        <dbReference type="ARBA" id="ARBA00022840"/>
    </source>
</evidence>
<keyword evidence="2" id="KW-0547">Nucleotide-binding</keyword>
<feature type="domain" description="ABC transporter" evidence="5">
    <location>
        <begin position="4"/>
        <end position="242"/>
    </location>
</feature>
<name>A0A3P3XN70_9SPIR</name>
<dbReference type="SUPFAM" id="SSF52540">
    <property type="entry name" value="P-loop containing nucleoside triphosphate hydrolases"/>
    <property type="match status" value="1"/>
</dbReference>
<dbReference type="Gene3D" id="3.40.50.300">
    <property type="entry name" value="P-loop containing nucleotide triphosphate hydrolases"/>
    <property type="match status" value="1"/>
</dbReference>
<dbReference type="PANTHER" id="PTHR24220">
    <property type="entry name" value="IMPORT ATP-BINDING PROTEIN"/>
    <property type="match status" value="1"/>
</dbReference>
<dbReference type="GO" id="GO:0005886">
    <property type="term" value="C:plasma membrane"/>
    <property type="evidence" value="ECO:0007669"/>
    <property type="project" value="TreeGrafter"/>
</dbReference>
<dbReference type="InterPro" id="IPR017911">
    <property type="entry name" value="MacB-like_ATP-bd"/>
</dbReference>
<dbReference type="GO" id="GO:0005524">
    <property type="term" value="F:ATP binding"/>
    <property type="evidence" value="ECO:0007669"/>
    <property type="project" value="UniProtKB-KW"/>
</dbReference>
<dbReference type="SMART" id="SM00382">
    <property type="entry name" value="AAA"/>
    <property type="match status" value="1"/>
</dbReference>
<evidence type="ECO:0000256" key="2">
    <source>
        <dbReference type="ARBA" id="ARBA00022741"/>
    </source>
</evidence>
<dbReference type="PROSITE" id="PS50893">
    <property type="entry name" value="ABC_TRANSPORTER_2"/>
    <property type="match status" value="1"/>
</dbReference>
<dbReference type="GO" id="GO:0022857">
    <property type="term" value="F:transmembrane transporter activity"/>
    <property type="evidence" value="ECO:0007669"/>
    <property type="project" value="TreeGrafter"/>
</dbReference>
<dbReference type="CDD" id="cd03255">
    <property type="entry name" value="ABC_MJ0796_LolCDE_FtsE"/>
    <property type="match status" value="1"/>
</dbReference>
<dbReference type="AlphaFoldDB" id="A0A3P3XN70"/>
<evidence type="ECO:0000259" key="5">
    <source>
        <dbReference type="PROSITE" id="PS50893"/>
    </source>
</evidence>
<dbReference type="InterPro" id="IPR003439">
    <property type="entry name" value="ABC_transporter-like_ATP-bd"/>
</dbReference>
<dbReference type="EMBL" id="FWDO01000004">
    <property type="protein sequence ID" value="SLM17731.1"/>
    <property type="molecule type" value="Genomic_DNA"/>
</dbReference>
<dbReference type="GO" id="GO:0098796">
    <property type="term" value="C:membrane protein complex"/>
    <property type="evidence" value="ECO:0007669"/>
    <property type="project" value="UniProtKB-ARBA"/>
</dbReference>
<proteinExistence type="inferred from homology"/>
<evidence type="ECO:0000256" key="4">
    <source>
        <dbReference type="ARBA" id="ARBA00038388"/>
    </source>
</evidence>
<dbReference type="Pfam" id="PF00005">
    <property type="entry name" value="ABC_tran"/>
    <property type="match status" value="1"/>
</dbReference>
<keyword evidence="1" id="KW-0813">Transport</keyword>
<reference evidence="6" key="1">
    <citation type="submission" date="2017-02" db="EMBL/GenBank/DDBJ databases">
        <authorList>
            <person name="Regsiter A."/>
            <person name="William W."/>
        </authorList>
    </citation>
    <scope>NUCLEOTIDE SEQUENCE</scope>
    <source>
        <strain evidence="6">BdmA 4</strain>
    </source>
</reference>
<dbReference type="GO" id="GO:0016887">
    <property type="term" value="F:ATP hydrolysis activity"/>
    <property type="evidence" value="ECO:0007669"/>
    <property type="project" value="InterPro"/>
</dbReference>
<comment type="similarity">
    <text evidence="4">Belongs to the ABC transporter superfamily. Macrolide exporter (TC 3.A.1.122) family.</text>
</comment>
<dbReference type="InterPro" id="IPR027417">
    <property type="entry name" value="P-loop_NTPase"/>
</dbReference>
<keyword evidence="3" id="KW-0067">ATP-binding</keyword>
<accession>A0A3P3XN70</accession>
<dbReference type="PROSITE" id="PS00211">
    <property type="entry name" value="ABC_TRANSPORTER_1"/>
    <property type="match status" value="1"/>
</dbReference>
<evidence type="ECO:0000256" key="1">
    <source>
        <dbReference type="ARBA" id="ARBA00022448"/>
    </source>
</evidence>
<gene>
    <name evidence="6" type="ORF">SPIRO4BDMA_40300</name>
</gene>
<sequence length="242" mass="26885">MAIIEIHDVKKNYPLGKVEVQAVKGVSFLIEKGDFISIAGPSGSGKTTILNMIGLIDKPTAGEVIIDGKATSGLSDKELTRFRHEVLGFIFQSFNLIPVLNVWENIEFPLLLGKTRITKEEKNSWIDWLMAEVGLTEWKTHKPNELSGGQRQRVAIARALVTKPQIVLADEPTANLDSATGEQIIELMKKINRELETTFIFSTHDAKIVEIADHIIRLRDGTVTENRRRGEDVAASATTVEE</sequence>
<dbReference type="InterPro" id="IPR017871">
    <property type="entry name" value="ABC_transporter-like_CS"/>
</dbReference>
<organism evidence="6">
    <name type="scientific">uncultured spirochete</name>
    <dbReference type="NCBI Taxonomy" id="156406"/>
    <lineage>
        <taxon>Bacteria</taxon>
        <taxon>Pseudomonadati</taxon>
        <taxon>Spirochaetota</taxon>
        <taxon>Spirochaetia</taxon>
        <taxon>Spirochaetales</taxon>
        <taxon>environmental samples</taxon>
    </lineage>
</organism>